<evidence type="ECO:0000256" key="1">
    <source>
        <dbReference type="SAM" id="Phobius"/>
    </source>
</evidence>
<evidence type="ECO:0000313" key="2">
    <source>
        <dbReference type="EMBL" id="GAA4742085.1"/>
    </source>
</evidence>
<feature type="transmembrane region" description="Helical" evidence="1">
    <location>
        <begin position="120"/>
        <end position="139"/>
    </location>
</feature>
<keyword evidence="1" id="KW-1133">Transmembrane helix</keyword>
<feature type="transmembrane region" description="Helical" evidence="1">
    <location>
        <begin position="12"/>
        <end position="33"/>
    </location>
</feature>
<gene>
    <name evidence="2" type="ORF">GCM10023217_08040</name>
</gene>
<proteinExistence type="predicted"/>
<accession>A0ABP8Z0I2</accession>
<protein>
    <submittedName>
        <fullName evidence="2">Uncharacterized protein</fullName>
    </submittedName>
</protein>
<dbReference type="Proteomes" id="UP001500822">
    <property type="component" value="Unassembled WGS sequence"/>
</dbReference>
<keyword evidence="1" id="KW-0472">Membrane</keyword>
<sequence length="156" mass="16702">MQALPQPLLTAVRLMYAGAVVQVVVGVVMFIFISRLRDSEAVQRAYSEYADQVGGDAQALIDGAVTSWRIGVAVVTVALTALWLLMAWATRTAKRWARPTATGLGVLALIGSIYTVLGQFNVVAIVTGLLAAAILYLLYRPDSTAYFATAADARRP</sequence>
<organism evidence="2 3">
    <name type="scientific">Gordonia alkaliphila</name>
    <dbReference type="NCBI Taxonomy" id="1053547"/>
    <lineage>
        <taxon>Bacteria</taxon>
        <taxon>Bacillati</taxon>
        <taxon>Actinomycetota</taxon>
        <taxon>Actinomycetes</taxon>
        <taxon>Mycobacteriales</taxon>
        <taxon>Gordoniaceae</taxon>
        <taxon>Gordonia</taxon>
    </lineage>
</organism>
<feature type="transmembrane region" description="Helical" evidence="1">
    <location>
        <begin position="70"/>
        <end position="89"/>
    </location>
</feature>
<comment type="caution">
    <text evidence="2">The sequence shown here is derived from an EMBL/GenBank/DDBJ whole genome shotgun (WGS) entry which is preliminary data.</text>
</comment>
<name>A0ABP8Z0I2_9ACTN</name>
<evidence type="ECO:0000313" key="3">
    <source>
        <dbReference type="Proteomes" id="UP001500822"/>
    </source>
</evidence>
<reference evidence="3" key="1">
    <citation type="journal article" date="2019" name="Int. J. Syst. Evol. Microbiol.">
        <title>The Global Catalogue of Microorganisms (GCM) 10K type strain sequencing project: providing services to taxonomists for standard genome sequencing and annotation.</title>
        <authorList>
            <consortium name="The Broad Institute Genomics Platform"/>
            <consortium name="The Broad Institute Genome Sequencing Center for Infectious Disease"/>
            <person name="Wu L."/>
            <person name="Ma J."/>
        </authorList>
    </citation>
    <scope>NUCLEOTIDE SEQUENCE [LARGE SCALE GENOMIC DNA]</scope>
    <source>
        <strain evidence="3">JCM 18077</strain>
    </source>
</reference>
<keyword evidence="3" id="KW-1185">Reference proteome</keyword>
<dbReference type="EMBL" id="BAABIE010000003">
    <property type="protein sequence ID" value="GAA4742085.1"/>
    <property type="molecule type" value="Genomic_DNA"/>
</dbReference>
<feature type="transmembrane region" description="Helical" evidence="1">
    <location>
        <begin position="96"/>
        <end position="114"/>
    </location>
</feature>
<keyword evidence="1" id="KW-0812">Transmembrane</keyword>